<evidence type="ECO:0000313" key="3">
    <source>
        <dbReference type="EMBL" id="AEK42364.1"/>
    </source>
</evidence>
<reference evidence="3 4" key="1">
    <citation type="journal article" date="2011" name="J. Bacteriol.">
        <title>Whole genome sequence of the rifamycin B-producing strain Amycolatopsis mediterranei S699.</title>
        <authorList>
            <person name="Verma M."/>
            <person name="Kaur J."/>
            <person name="Kumar M."/>
            <person name="Kumari K."/>
            <person name="Saxena A."/>
            <person name="Anand S."/>
            <person name="Nigam A."/>
            <person name="Ravi V."/>
            <person name="Raghuvanshi S."/>
            <person name="Khurana P."/>
            <person name="Tyagi A.K."/>
            <person name="Khurana J.P."/>
            <person name="Lal R."/>
        </authorList>
    </citation>
    <scope>NUCLEOTIDE SEQUENCE [LARGE SCALE GENOMIC DNA]</scope>
    <source>
        <strain evidence="3 4">S699</strain>
    </source>
</reference>
<dbReference type="InterPro" id="IPR011032">
    <property type="entry name" value="GroES-like_sf"/>
</dbReference>
<gene>
    <name evidence="3" type="ordered locus">RAM_19390</name>
</gene>
<dbReference type="SUPFAM" id="SSF50129">
    <property type="entry name" value="GroES-like"/>
    <property type="match status" value="1"/>
</dbReference>
<proteinExistence type="predicted"/>
<feature type="compositionally biased region" description="Basic and acidic residues" evidence="1">
    <location>
        <begin position="40"/>
        <end position="54"/>
    </location>
</feature>
<dbReference type="KEGG" id="amn:RAM_19390"/>
<dbReference type="Proteomes" id="UP000006138">
    <property type="component" value="Chromosome"/>
</dbReference>
<dbReference type="EMBL" id="CP002896">
    <property type="protein sequence ID" value="AEK42364.1"/>
    <property type="molecule type" value="Genomic_DNA"/>
</dbReference>
<accession>A0A9R0NXE8</accession>
<evidence type="ECO:0000256" key="1">
    <source>
        <dbReference type="SAM" id="MobiDB-lite"/>
    </source>
</evidence>
<dbReference type="Gene3D" id="3.90.180.10">
    <property type="entry name" value="Medium-chain alcohol dehydrogenases, catalytic domain"/>
    <property type="match status" value="1"/>
</dbReference>
<dbReference type="InterPro" id="IPR013154">
    <property type="entry name" value="ADH-like_N"/>
</dbReference>
<feature type="domain" description="Alcohol dehydrogenase-like N-terminal" evidence="2">
    <location>
        <begin position="13"/>
        <end position="70"/>
    </location>
</feature>
<protein>
    <recommendedName>
        <fullName evidence="2">Alcohol dehydrogenase-like N-terminal domain-containing protein</fullName>
    </recommendedName>
</protein>
<feature type="compositionally biased region" description="Low complexity" evidence="1">
    <location>
        <begin position="56"/>
        <end position="66"/>
    </location>
</feature>
<evidence type="ECO:0000313" key="4">
    <source>
        <dbReference type="Proteomes" id="UP000006138"/>
    </source>
</evidence>
<keyword evidence="4" id="KW-1185">Reference proteome</keyword>
<dbReference type="Pfam" id="PF08240">
    <property type="entry name" value="ADH_N"/>
    <property type="match status" value="1"/>
</dbReference>
<sequence>MLRVLDVARPEPGPGEVRVRVALSAINPGDMWMRTNSAPEDFKPVGEHRGRIPHQDGTGVVDAVGAGVSGPAGPGSPQRSRQVPLRP</sequence>
<name>A0A9R0NXE8_AMYMS</name>
<dbReference type="AlphaFoldDB" id="A0A9R0NXE8"/>
<feature type="region of interest" description="Disordered" evidence="1">
    <location>
        <begin position="32"/>
        <end position="87"/>
    </location>
</feature>
<evidence type="ECO:0000259" key="2">
    <source>
        <dbReference type="Pfam" id="PF08240"/>
    </source>
</evidence>
<organism evidence="3 4">
    <name type="scientific">Amycolatopsis mediterranei (strain S699)</name>
    <name type="common">Nocardia mediterranei</name>
    <dbReference type="NCBI Taxonomy" id="713604"/>
    <lineage>
        <taxon>Bacteria</taxon>
        <taxon>Bacillati</taxon>
        <taxon>Actinomycetota</taxon>
        <taxon>Actinomycetes</taxon>
        <taxon>Pseudonocardiales</taxon>
        <taxon>Pseudonocardiaceae</taxon>
        <taxon>Amycolatopsis</taxon>
    </lineage>
</organism>